<reference evidence="3" key="1">
    <citation type="submission" date="2017-01" db="EMBL/GenBank/DDBJ databases">
        <authorList>
            <person name="Wang Y."/>
            <person name="White M."/>
            <person name="Kvist S."/>
            <person name="Moncalvo J.-M."/>
        </authorList>
    </citation>
    <scope>NUCLEOTIDE SEQUENCE [LARGE SCALE GENOMIC DNA]</scope>
    <source>
        <strain evidence="3">COL-18-3</strain>
    </source>
</reference>
<evidence type="ECO:0000256" key="1">
    <source>
        <dbReference type="SAM" id="MobiDB-lite"/>
    </source>
</evidence>
<gene>
    <name evidence="2" type="ORF">AX774_g2150</name>
</gene>
<sequence length="150" mass="16598">MDPMAEPLHLSSMELDTLGHPKGQEGETFLDLGDPILEVEPLVPGSQGPVDLQSTSDPCPGSSSRPLKRKSPHEQEQELEASRLEVKRSHYVEAGLNDHALTLITSNHKSIHLDRRYLLAQRKFLAYTSELSITIDKVSASDVINYLLDG</sequence>
<protein>
    <submittedName>
        <fullName evidence="2">Uncharacterized protein</fullName>
    </submittedName>
</protein>
<feature type="region of interest" description="Disordered" evidence="1">
    <location>
        <begin position="1"/>
        <end position="84"/>
    </location>
</feature>
<keyword evidence="3" id="KW-1185">Reference proteome</keyword>
<name>A0A1R1PTS8_ZANCU</name>
<dbReference type="AlphaFoldDB" id="A0A1R1PTS8"/>
<accession>A0A1R1PTS8</accession>
<comment type="caution">
    <text evidence="2">The sequence shown here is derived from an EMBL/GenBank/DDBJ whole genome shotgun (WGS) entry which is preliminary data.</text>
</comment>
<feature type="compositionally biased region" description="Polar residues" evidence="1">
    <location>
        <begin position="52"/>
        <end position="65"/>
    </location>
</feature>
<dbReference type="Proteomes" id="UP000188320">
    <property type="component" value="Unassembled WGS sequence"/>
</dbReference>
<evidence type="ECO:0000313" key="2">
    <source>
        <dbReference type="EMBL" id="OMH84329.1"/>
    </source>
</evidence>
<feature type="compositionally biased region" description="Basic and acidic residues" evidence="1">
    <location>
        <begin position="72"/>
        <end position="84"/>
    </location>
</feature>
<dbReference type="EMBL" id="LSSK01000212">
    <property type="protein sequence ID" value="OMH84329.1"/>
    <property type="molecule type" value="Genomic_DNA"/>
</dbReference>
<organism evidence="2 3">
    <name type="scientific">Zancudomyces culisetae</name>
    <name type="common">Gut fungus</name>
    <name type="synonym">Smittium culisetae</name>
    <dbReference type="NCBI Taxonomy" id="1213189"/>
    <lineage>
        <taxon>Eukaryota</taxon>
        <taxon>Fungi</taxon>
        <taxon>Fungi incertae sedis</taxon>
        <taxon>Zoopagomycota</taxon>
        <taxon>Kickxellomycotina</taxon>
        <taxon>Harpellomycetes</taxon>
        <taxon>Harpellales</taxon>
        <taxon>Legeriomycetaceae</taxon>
        <taxon>Zancudomyces</taxon>
    </lineage>
</organism>
<proteinExistence type="predicted"/>
<evidence type="ECO:0000313" key="3">
    <source>
        <dbReference type="Proteomes" id="UP000188320"/>
    </source>
</evidence>